<feature type="compositionally biased region" description="Low complexity" evidence="1">
    <location>
        <begin position="1"/>
        <end position="11"/>
    </location>
</feature>
<feature type="region of interest" description="Disordered" evidence="1">
    <location>
        <begin position="365"/>
        <end position="384"/>
    </location>
</feature>
<feature type="region of interest" description="Disordered" evidence="1">
    <location>
        <begin position="322"/>
        <end position="342"/>
    </location>
</feature>
<dbReference type="Proteomes" id="UP000054564">
    <property type="component" value="Unassembled WGS sequence"/>
</dbReference>
<sequence>MVQRKLTTDSSRTTRSESRHPASSTKPVSNSESESELESDSNDQSDDSNSSSSSDSQPDNSDQEKTYLLHRHLDYSYQRAPNQQQVGFDLFTSKTWKLADQQLNKFQQLNDTDLVQIHYPVPTKREPIRKLTLADILPPAHNHPSTSGYNNQHNKTRLPKLSPSPFAGPSVSSLYYSAYSSFAPCYDSTGSSQTLDQARMQYQSQRKIDIWSRRAERYHDVIIDYAPSSTENLHSSSTTNSQKKKVNTTSTRGRKRQKTSSSVTASTPTSSPAKDRPLTPTSPGKIRQEIDATLVETSKLISNLQERQFDRLRSSQDVLLDPSLSSSSVYPRQQTNQSDIPQPSCEEIAEAYQLVQKLTSVIARRPRPAGSNDDNEDQSVIPSSESIRKSYQIVAAGTSEELGVIYNGSLPSTNPVGVHESTLITEPSPQLISVLEHTQRNTTQSSSSSFSTPRLQANLPMISSPHQHIPSSSVTSGIPVVSSRRDPSLSNARIGTPIAQSNGDYRPALNGHTVHSNISKLQLLQQQQQSNLQHHHHPSLQADIPTTTTAPSRPNSTLVNNDNHQQQRHLQNLQLQKLLSSSYVTNPLNHLMSTPPVLIPNIPMATNVPTIATPTLKPMVHSLGFVADNNFSNGIPHPNHRALASNSNPTNSISQ</sequence>
<accession>A0A0L0UXT3</accession>
<dbReference type="STRING" id="1165861.A0A0L0UXT3"/>
<feature type="region of interest" description="Disordered" evidence="1">
    <location>
        <begin position="230"/>
        <end position="288"/>
    </location>
</feature>
<organism evidence="2 3">
    <name type="scientific">Puccinia striiformis f. sp. tritici PST-78</name>
    <dbReference type="NCBI Taxonomy" id="1165861"/>
    <lineage>
        <taxon>Eukaryota</taxon>
        <taxon>Fungi</taxon>
        <taxon>Dikarya</taxon>
        <taxon>Basidiomycota</taxon>
        <taxon>Pucciniomycotina</taxon>
        <taxon>Pucciniomycetes</taxon>
        <taxon>Pucciniales</taxon>
        <taxon>Pucciniaceae</taxon>
        <taxon>Puccinia</taxon>
    </lineage>
</organism>
<feature type="region of interest" description="Disordered" evidence="1">
    <location>
        <begin position="465"/>
        <end position="505"/>
    </location>
</feature>
<proteinExistence type="predicted"/>
<protein>
    <submittedName>
        <fullName evidence="2">Uncharacterized protein</fullName>
    </submittedName>
</protein>
<evidence type="ECO:0000313" key="2">
    <source>
        <dbReference type="EMBL" id="KNE91741.1"/>
    </source>
</evidence>
<comment type="caution">
    <text evidence="2">The sequence shown here is derived from an EMBL/GenBank/DDBJ whole genome shotgun (WGS) entry which is preliminary data.</text>
</comment>
<feature type="region of interest" description="Disordered" evidence="1">
    <location>
        <begin position="1"/>
        <end position="63"/>
    </location>
</feature>
<feature type="compositionally biased region" description="Polar residues" evidence="1">
    <location>
        <begin position="330"/>
        <end position="341"/>
    </location>
</feature>
<feature type="compositionally biased region" description="Low complexity" evidence="1">
    <location>
        <begin position="259"/>
        <end position="272"/>
    </location>
</feature>
<dbReference type="EMBL" id="AJIL01000190">
    <property type="protein sequence ID" value="KNE91741.1"/>
    <property type="molecule type" value="Genomic_DNA"/>
</dbReference>
<feature type="compositionally biased region" description="Low complexity" evidence="1">
    <location>
        <begin position="47"/>
        <end position="60"/>
    </location>
</feature>
<gene>
    <name evidence="2" type="ORF">PSTG_14849</name>
</gene>
<dbReference type="AlphaFoldDB" id="A0A0L0UXT3"/>
<dbReference type="OrthoDB" id="2504303at2759"/>
<name>A0A0L0UXT3_9BASI</name>
<feature type="compositionally biased region" description="Polar residues" evidence="1">
    <location>
        <begin position="488"/>
        <end position="503"/>
    </location>
</feature>
<feature type="compositionally biased region" description="Basic residues" evidence="1">
    <location>
        <begin position="242"/>
        <end position="258"/>
    </location>
</feature>
<feature type="compositionally biased region" description="Polar residues" evidence="1">
    <location>
        <begin position="544"/>
        <end position="559"/>
    </location>
</feature>
<feature type="compositionally biased region" description="Polar residues" evidence="1">
    <location>
        <begin position="230"/>
        <end position="241"/>
    </location>
</feature>
<evidence type="ECO:0000256" key="1">
    <source>
        <dbReference type="SAM" id="MobiDB-lite"/>
    </source>
</evidence>
<feature type="region of interest" description="Disordered" evidence="1">
    <location>
        <begin position="525"/>
        <end position="567"/>
    </location>
</feature>
<evidence type="ECO:0000313" key="3">
    <source>
        <dbReference type="Proteomes" id="UP000054564"/>
    </source>
</evidence>
<feature type="compositionally biased region" description="Acidic residues" evidence="1">
    <location>
        <begin position="33"/>
        <end position="46"/>
    </location>
</feature>
<reference evidence="3" key="1">
    <citation type="submission" date="2014-03" db="EMBL/GenBank/DDBJ databases">
        <title>The Genome Sequence of Puccinia striiformis f. sp. tritici PST-78.</title>
        <authorList>
            <consortium name="The Broad Institute Genome Sequencing Platform"/>
            <person name="Cuomo C."/>
            <person name="Hulbert S."/>
            <person name="Chen X."/>
            <person name="Walker B."/>
            <person name="Young S.K."/>
            <person name="Zeng Q."/>
            <person name="Gargeya S."/>
            <person name="Fitzgerald M."/>
            <person name="Haas B."/>
            <person name="Abouelleil A."/>
            <person name="Alvarado L."/>
            <person name="Arachchi H.M."/>
            <person name="Berlin A.M."/>
            <person name="Chapman S.B."/>
            <person name="Goldberg J."/>
            <person name="Griggs A."/>
            <person name="Gujja S."/>
            <person name="Hansen M."/>
            <person name="Howarth C."/>
            <person name="Imamovic A."/>
            <person name="Larimer J."/>
            <person name="McCowan C."/>
            <person name="Montmayeur A."/>
            <person name="Murphy C."/>
            <person name="Neiman D."/>
            <person name="Pearson M."/>
            <person name="Priest M."/>
            <person name="Roberts A."/>
            <person name="Saif S."/>
            <person name="Shea T."/>
            <person name="Sisk P."/>
            <person name="Sykes S."/>
            <person name="Wortman J."/>
            <person name="Nusbaum C."/>
            <person name="Birren B."/>
        </authorList>
    </citation>
    <scope>NUCLEOTIDE SEQUENCE [LARGE SCALE GENOMIC DNA]</scope>
    <source>
        <strain evidence="3">race PST-78</strain>
    </source>
</reference>
<keyword evidence="3" id="KW-1185">Reference proteome</keyword>